<dbReference type="GO" id="GO:0003700">
    <property type="term" value="F:DNA-binding transcription factor activity"/>
    <property type="evidence" value="ECO:0007669"/>
    <property type="project" value="InterPro"/>
</dbReference>
<dbReference type="Gene3D" id="3.40.190.290">
    <property type="match status" value="1"/>
</dbReference>
<dbReference type="PROSITE" id="PS50931">
    <property type="entry name" value="HTH_LYSR"/>
    <property type="match status" value="1"/>
</dbReference>
<evidence type="ECO:0000313" key="7">
    <source>
        <dbReference type="Proteomes" id="UP000051221"/>
    </source>
</evidence>
<dbReference type="FunFam" id="1.10.10.10:FF:000001">
    <property type="entry name" value="LysR family transcriptional regulator"/>
    <property type="match status" value="1"/>
</dbReference>
<dbReference type="SUPFAM" id="SSF53850">
    <property type="entry name" value="Periplasmic binding protein-like II"/>
    <property type="match status" value="1"/>
</dbReference>
<dbReference type="CDD" id="cd08422">
    <property type="entry name" value="PBP2_CrgA_like"/>
    <property type="match status" value="1"/>
</dbReference>
<dbReference type="Gene3D" id="1.10.10.10">
    <property type="entry name" value="Winged helix-like DNA-binding domain superfamily/Winged helix DNA-binding domain"/>
    <property type="match status" value="1"/>
</dbReference>
<comment type="caution">
    <text evidence="6">The sequence shown here is derived from an EMBL/GenBank/DDBJ whole genome shotgun (WGS) entry which is preliminary data.</text>
</comment>
<keyword evidence="7" id="KW-1185">Reference proteome</keyword>
<dbReference type="PANTHER" id="PTHR30537">
    <property type="entry name" value="HTH-TYPE TRANSCRIPTIONAL REGULATOR"/>
    <property type="match status" value="1"/>
</dbReference>
<dbReference type="AlphaFoldDB" id="A0A0Q2R3V9"/>
<evidence type="ECO:0000259" key="5">
    <source>
        <dbReference type="PROSITE" id="PS50931"/>
    </source>
</evidence>
<dbReference type="Pfam" id="PF00126">
    <property type="entry name" value="HTH_1"/>
    <property type="match status" value="1"/>
</dbReference>
<protein>
    <submittedName>
        <fullName evidence="6">LysR family transcriptional regulator</fullName>
    </submittedName>
</protein>
<dbReference type="InterPro" id="IPR036390">
    <property type="entry name" value="WH_DNA-bd_sf"/>
</dbReference>
<organism evidence="6 7">
    <name type="scientific">Vibrio furnissii</name>
    <dbReference type="NCBI Taxonomy" id="29494"/>
    <lineage>
        <taxon>Bacteria</taxon>
        <taxon>Pseudomonadati</taxon>
        <taxon>Pseudomonadota</taxon>
        <taxon>Gammaproteobacteria</taxon>
        <taxon>Vibrionales</taxon>
        <taxon>Vibrionaceae</taxon>
        <taxon>Vibrio</taxon>
    </lineage>
</organism>
<keyword evidence="3" id="KW-0238">DNA-binding</keyword>
<evidence type="ECO:0000256" key="1">
    <source>
        <dbReference type="ARBA" id="ARBA00009437"/>
    </source>
</evidence>
<gene>
    <name evidence="6" type="ORF">AMR76_07165</name>
</gene>
<dbReference type="EMBL" id="LKHS01000005">
    <property type="protein sequence ID" value="KQH86853.1"/>
    <property type="molecule type" value="Genomic_DNA"/>
</dbReference>
<dbReference type="InParanoid" id="A0A0Q2R3V9"/>
<dbReference type="InterPro" id="IPR058163">
    <property type="entry name" value="LysR-type_TF_proteobact-type"/>
</dbReference>
<dbReference type="FunFam" id="3.40.190.290:FF:000001">
    <property type="entry name" value="Transcriptional regulator, LysR family"/>
    <property type="match status" value="1"/>
</dbReference>
<dbReference type="InterPro" id="IPR036388">
    <property type="entry name" value="WH-like_DNA-bd_sf"/>
</dbReference>
<comment type="similarity">
    <text evidence="1">Belongs to the LysR transcriptional regulatory family.</text>
</comment>
<evidence type="ECO:0000256" key="4">
    <source>
        <dbReference type="ARBA" id="ARBA00023163"/>
    </source>
</evidence>
<dbReference type="Pfam" id="PF03466">
    <property type="entry name" value="LysR_substrate"/>
    <property type="match status" value="1"/>
</dbReference>
<dbReference type="InterPro" id="IPR000847">
    <property type="entry name" value="LysR_HTH_N"/>
</dbReference>
<dbReference type="InterPro" id="IPR005119">
    <property type="entry name" value="LysR_subst-bd"/>
</dbReference>
<keyword evidence="2" id="KW-0805">Transcription regulation</keyword>
<feature type="domain" description="HTH lysR-type" evidence="5">
    <location>
        <begin position="1"/>
        <end position="59"/>
    </location>
</feature>
<accession>A0A0Q2R3V9</accession>
<sequence length="300" mass="33512">MDRLIAAKVFIDVATTNSFTATADRLEMSRPMVTRYIDAMESWLNVRLLNRTTRKVSLTTAGEECLAEVALWVDQAEGLQHRLLNRDELRGKVRVATSMSFGFSQLIPAVNSFLAEHPQVEIDIDVQDRAADLVTERIDLAIRIAANPDPSLIGRRIGRCDSVLVASPDYLANASDIRTPADLAQHRCLGYKNFDRHVWNLTRGSEQAAVEVHCALTANEATTLLSAAVLGMGVSMQPTYLVQSALARGELVPVLAQWQPNVMDIYALYPSRRHLAPAVRSLIDHLVDYFKYNQWQNIKL</sequence>
<dbReference type="RefSeq" id="WP_055465745.1">
    <property type="nucleotide sequence ID" value="NZ_LKHS01000005.1"/>
</dbReference>
<evidence type="ECO:0000256" key="3">
    <source>
        <dbReference type="ARBA" id="ARBA00023125"/>
    </source>
</evidence>
<evidence type="ECO:0000256" key="2">
    <source>
        <dbReference type="ARBA" id="ARBA00023015"/>
    </source>
</evidence>
<keyword evidence="4" id="KW-0804">Transcription</keyword>
<dbReference type="Proteomes" id="UP000051221">
    <property type="component" value="Unassembled WGS sequence"/>
</dbReference>
<dbReference type="GO" id="GO:0006351">
    <property type="term" value="P:DNA-templated transcription"/>
    <property type="evidence" value="ECO:0007669"/>
    <property type="project" value="TreeGrafter"/>
</dbReference>
<evidence type="ECO:0000313" key="6">
    <source>
        <dbReference type="EMBL" id="KQH86853.1"/>
    </source>
</evidence>
<dbReference type="PANTHER" id="PTHR30537:SF35">
    <property type="entry name" value="TRANSCRIPTIONAL REGULATORY PROTEIN"/>
    <property type="match status" value="1"/>
</dbReference>
<dbReference type="GO" id="GO:0043565">
    <property type="term" value="F:sequence-specific DNA binding"/>
    <property type="evidence" value="ECO:0007669"/>
    <property type="project" value="TreeGrafter"/>
</dbReference>
<proteinExistence type="inferred from homology"/>
<dbReference type="SUPFAM" id="SSF46785">
    <property type="entry name" value="Winged helix' DNA-binding domain"/>
    <property type="match status" value="1"/>
</dbReference>
<reference evidence="6 7" key="1">
    <citation type="submission" date="2015-08" db="EMBL/GenBank/DDBJ databases">
        <title>Antibacterial properties of a collection of Vibrionaceae strains.</title>
        <authorList>
            <person name="Giubergia S."/>
        </authorList>
    </citation>
    <scope>NUCLEOTIDE SEQUENCE [LARGE SCALE GENOMIC DNA]</scope>
    <source>
        <strain evidence="6 7">S0821</strain>
    </source>
</reference>
<name>A0A0Q2R3V9_VIBFU</name>